<keyword evidence="3" id="KW-1185">Reference proteome</keyword>
<dbReference type="STRING" id="1353952.A0A165D1W6"/>
<evidence type="ECO:0000313" key="3">
    <source>
        <dbReference type="Proteomes" id="UP000076842"/>
    </source>
</evidence>
<sequence length="364" mass="38890">MSADPPAMSPTNSSALSDLSRSASPVIDKPHPPSGPQSPSKPPSSTANQRAAAPAAQSPPPLARRESHDSDVSAHSDGSSSLTNLSDEQPEADADEDGDNENEDENDGDSDAKDAPTPEPVIKTPKRSFVPDAMWGWAAKKSNSKSKSKSKDTSDDEHQDEELESEEAVDSDGSDHADPKGEDDPEVSVESTVDNKTRARANSVVSRPRTNSLAKDLAKLKADEGSGSNDTPAKSPSLSEISDAESNKEDEAKQDDEVDIQMDEDHEPAEQEAAAPVVVIEAFDRMEGMETLTALEVALAMTRDYLYNTKMQHYVMEEEALNAGEPSRVDLPFTVTENHTRYPSRVVTSILGAGAPEGSEAGYC</sequence>
<feature type="compositionally biased region" description="Acidic residues" evidence="1">
    <location>
        <begin position="88"/>
        <end position="109"/>
    </location>
</feature>
<protein>
    <submittedName>
        <fullName evidence="2">Uncharacterized protein</fullName>
    </submittedName>
</protein>
<feature type="compositionally biased region" description="Low complexity" evidence="1">
    <location>
        <begin position="13"/>
        <end position="24"/>
    </location>
</feature>
<feature type="compositionally biased region" description="Basic and acidic residues" evidence="1">
    <location>
        <begin position="63"/>
        <end position="74"/>
    </location>
</feature>
<evidence type="ECO:0000313" key="2">
    <source>
        <dbReference type="EMBL" id="KZT51887.1"/>
    </source>
</evidence>
<accession>A0A165D1W6</accession>
<feature type="region of interest" description="Disordered" evidence="1">
    <location>
        <begin position="1"/>
        <end position="255"/>
    </location>
</feature>
<gene>
    <name evidence="2" type="ORF">CALCODRAFT_111350</name>
</gene>
<organism evidence="2 3">
    <name type="scientific">Calocera cornea HHB12733</name>
    <dbReference type="NCBI Taxonomy" id="1353952"/>
    <lineage>
        <taxon>Eukaryota</taxon>
        <taxon>Fungi</taxon>
        <taxon>Dikarya</taxon>
        <taxon>Basidiomycota</taxon>
        <taxon>Agaricomycotina</taxon>
        <taxon>Dacrymycetes</taxon>
        <taxon>Dacrymycetales</taxon>
        <taxon>Dacrymycetaceae</taxon>
        <taxon>Calocera</taxon>
    </lineage>
</organism>
<feature type="compositionally biased region" description="Acidic residues" evidence="1">
    <location>
        <begin position="154"/>
        <end position="172"/>
    </location>
</feature>
<name>A0A165D1W6_9BASI</name>
<reference evidence="2 3" key="1">
    <citation type="journal article" date="2016" name="Mol. Biol. Evol.">
        <title>Comparative Genomics of Early-Diverging Mushroom-Forming Fungi Provides Insights into the Origins of Lignocellulose Decay Capabilities.</title>
        <authorList>
            <person name="Nagy L.G."/>
            <person name="Riley R."/>
            <person name="Tritt A."/>
            <person name="Adam C."/>
            <person name="Daum C."/>
            <person name="Floudas D."/>
            <person name="Sun H."/>
            <person name="Yadav J.S."/>
            <person name="Pangilinan J."/>
            <person name="Larsson K.H."/>
            <person name="Matsuura K."/>
            <person name="Barry K."/>
            <person name="Labutti K."/>
            <person name="Kuo R."/>
            <person name="Ohm R.A."/>
            <person name="Bhattacharya S.S."/>
            <person name="Shirouzu T."/>
            <person name="Yoshinaga Y."/>
            <person name="Martin F.M."/>
            <person name="Grigoriev I.V."/>
            <person name="Hibbett D.S."/>
        </authorList>
    </citation>
    <scope>NUCLEOTIDE SEQUENCE [LARGE SCALE GENOMIC DNA]</scope>
    <source>
        <strain evidence="2 3">HHB12733</strain>
    </source>
</reference>
<feature type="compositionally biased region" description="Low complexity" evidence="1">
    <location>
        <begin position="43"/>
        <end position="56"/>
    </location>
</feature>
<evidence type="ECO:0000256" key="1">
    <source>
        <dbReference type="SAM" id="MobiDB-lite"/>
    </source>
</evidence>
<feature type="compositionally biased region" description="Polar residues" evidence="1">
    <location>
        <begin position="226"/>
        <end position="240"/>
    </location>
</feature>
<feature type="compositionally biased region" description="Polar residues" evidence="1">
    <location>
        <begin position="203"/>
        <end position="213"/>
    </location>
</feature>
<proteinExistence type="predicted"/>
<dbReference type="Proteomes" id="UP000076842">
    <property type="component" value="Unassembled WGS sequence"/>
</dbReference>
<dbReference type="InParanoid" id="A0A165D1W6"/>
<feature type="compositionally biased region" description="Basic and acidic residues" evidence="1">
    <location>
        <begin position="173"/>
        <end position="182"/>
    </location>
</feature>
<dbReference type="AlphaFoldDB" id="A0A165D1W6"/>
<feature type="compositionally biased region" description="Pro residues" evidence="1">
    <location>
        <begin position="32"/>
        <end position="42"/>
    </location>
</feature>
<dbReference type="EMBL" id="KV424086">
    <property type="protein sequence ID" value="KZT51887.1"/>
    <property type="molecule type" value="Genomic_DNA"/>
</dbReference>